<dbReference type="KEGG" id="pacs:FAZ98_03780"/>
<accession>A0A7Z2GGC6</accession>
<gene>
    <name evidence="2" type="ORF">FAZ98_03780</name>
</gene>
<sequence>MRHPALRRSARYSGKRGPRDSSANPNANSSAPLPPDPQGHAESAGAAFQNGGAGAVTGDARGEPTSSASADPAAQNRPAPGVPPDGEHNQGGARAEGIDYQRDLGSEQDA</sequence>
<dbReference type="AlphaFoldDB" id="A0A7Z2GGC6"/>
<keyword evidence="3" id="KW-1185">Reference proteome</keyword>
<evidence type="ECO:0000313" key="2">
    <source>
        <dbReference type="EMBL" id="QGZ60925.1"/>
    </source>
</evidence>
<feature type="compositionally biased region" description="Basic and acidic residues" evidence="1">
    <location>
        <begin position="96"/>
        <end position="110"/>
    </location>
</feature>
<feature type="compositionally biased region" description="Low complexity" evidence="1">
    <location>
        <begin position="21"/>
        <end position="31"/>
    </location>
</feature>
<dbReference type="EMBL" id="CP046913">
    <property type="protein sequence ID" value="QGZ60925.1"/>
    <property type="molecule type" value="Genomic_DNA"/>
</dbReference>
<dbReference type="Proteomes" id="UP000433577">
    <property type="component" value="Chromosome 1"/>
</dbReference>
<dbReference type="RefSeq" id="WP_158948919.1">
    <property type="nucleotide sequence ID" value="NZ_CP046913.1"/>
</dbReference>
<protein>
    <submittedName>
        <fullName evidence="2">Uncharacterized protein</fullName>
    </submittedName>
</protein>
<feature type="region of interest" description="Disordered" evidence="1">
    <location>
        <begin position="1"/>
        <end position="110"/>
    </location>
</feature>
<evidence type="ECO:0000256" key="1">
    <source>
        <dbReference type="SAM" id="MobiDB-lite"/>
    </source>
</evidence>
<proteinExistence type="predicted"/>
<name>A0A7Z2GGC6_9BURK</name>
<dbReference type="OrthoDB" id="9103883at2"/>
<organism evidence="2 3">
    <name type="scientific">Paraburkholderia acidisoli</name>
    <dbReference type="NCBI Taxonomy" id="2571748"/>
    <lineage>
        <taxon>Bacteria</taxon>
        <taxon>Pseudomonadati</taxon>
        <taxon>Pseudomonadota</taxon>
        <taxon>Betaproteobacteria</taxon>
        <taxon>Burkholderiales</taxon>
        <taxon>Burkholderiaceae</taxon>
        <taxon>Paraburkholderia</taxon>
    </lineage>
</organism>
<feature type="compositionally biased region" description="Basic residues" evidence="1">
    <location>
        <begin position="1"/>
        <end position="16"/>
    </location>
</feature>
<evidence type="ECO:0000313" key="3">
    <source>
        <dbReference type="Proteomes" id="UP000433577"/>
    </source>
</evidence>
<reference evidence="2 3" key="1">
    <citation type="submission" date="2019-12" db="EMBL/GenBank/DDBJ databases">
        <title>Paraburkholderia acidiphila 7Q-K02 sp. nov and Paraburkholderia acidisoli DHF22 sp. nov., two strains isolated from forest soil.</title>
        <authorList>
            <person name="Gao Z."/>
            <person name="Qiu L."/>
        </authorList>
    </citation>
    <scope>NUCLEOTIDE SEQUENCE [LARGE SCALE GENOMIC DNA]</scope>
    <source>
        <strain evidence="2 3">DHF22</strain>
    </source>
</reference>